<dbReference type="PANTHER" id="PTHR43343">
    <property type="entry name" value="PEPTIDASE S12"/>
    <property type="match status" value="1"/>
</dbReference>
<dbReference type="PANTHER" id="PTHR43343:SF3">
    <property type="entry name" value="PROTEASE DO-LIKE 8, CHLOROPLASTIC"/>
    <property type="match status" value="1"/>
</dbReference>
<dbReference type="GO" id="GO:0008233">
    <property type="term" value="F:peptidase activity"/>
    <property type="evidence" value="ECO:0007669"/>
    <property type="project" value="UniProtKB-KW"/>
</dbReference>
<dbReference type="InterPro" id="IPR001940">
    <property type="entry name" value="Peptidase_S1C"/>
</dbReference>
<keyword evidence="6" id="KW-1185">Reference proteome</keyword>
<sequence>MINDKNIQKAQEDLKQIIHDDQKLVVQLDVSTSDGEMIGSGFLYDNKGDIVTNSHVIENASKVAVKMADSTTYQGSVIGKSPDIDIALVRVDALAGKAPMRIAN</sequence>
<accession>A0ABY4CPC7</accession>
<dbReference type="GO" id="GO:0006508">
    <property type="term" value="P:proteolysis"/>
    <property type="evidence" value="ECO:0007669"/>
    <property type="project" value="UniProtKB-KW"/>
</dbReference>
<name>A0ABY4CPC7_9BACL</name>
<keyword evidence="4" id="KW-0720">Serine protease</keyword>
<evidence type="ECO:0000256" key="4">
    <source>
        <dbReference type="ARBA" id="ARBA00022825"/>
    </source>
</evidence>
<evidence type="ECO:0000256" key="1">
    <source>
        <dbReference type="ARBA" id="ARBA00010541"/>
    </source>
</evidence>
<protein>
    <submittedName>
        <fullName evidence="5">S1C family serine protease</fullName>
    </submittedName>
</protein>
<dbReference type="InterPro" id="IPR009003">
    <property type="entry name" value="Peptidase_S1_PA"/>
</dbReference>
<dbReference type="SUPFAM" id="SSF50494">
    <property type="entry name" value="Trypsin-like serine proteases"/>
    <property type="match status" value="1"/>
</dbReference>
<comment type="similarity">
    <text evidence="1">Belongs to the peptidase S1C family.</text>
</comment>
<gene>
    <name evidence="5" type="ORF">LSG31_09410</name>
</gene>
<dbReference type="Gene3D" id="2.40.10.10">
    <property type="entry name" value="Trypsin-like serine proteases"/>
    <property type="match status" value="1"/>
</dbReference>
<dbReference type="PRINTS" id="PR00834">
    <property type="entry name" value="PROTEASES2C"/>
</dbReference>
<evidence type="ECO:0000256" key="2">
    <source>
        <dbReference type="ARBA" id="ARBA00022670"/>
    </source>
</evidence>
<dbReference type="Proteomes" id="UP000830167">
    <property type="component" value="Chromosome"/>
</dbReference>
<proteinExistence type="inferred from homology"/>
<dbReference type="EMBL" id="CP089291">
    <property type="protein sequence ID" value="UOF92350.1"/>
    <property type="molecule type" value="Genomic_DNA"/>
</dbReference>
<evidence type="ECO:0000313" key="6">
    <source>
        <dbReference type="Proteomes" id="UP000830167"/>
    </source>
</evidence>
<evidence type="ECO:0000256" key="3">
    <source>
        <dbReference type="ARBA" id="ARBA00022801"/>
    </source>
</evidence>
<keyword evidence="2 5" id="KW-0645">Protease</keyword>
<reference evidence="5" key="1">
    <citation type="submission" date="2021-12" db="EMBL/GenBank/DDBJ databases">
        <title>Alicyclobacillaceae gen. nov., sp. nov., isolated from chalcocite enrichment system.</title>
        <authorList>
            <person name="Jiang Z."/>
        </authorList>
    </citation>
    <scope>NUCLEOTIDE SEQUENCE</scope>
    <source>
        <strain evidence="5">MYW30-H2</strain>
    </source>
</reference>
<dbReference type="Pfam" id="PF13365">
    <property type="entry name" value="Trypsin_2"/>
    <property type="match status" value="1"/>
</dbReference>
<organism evidence="5 6">
    <name type="scientific">Fodinisporobacter ferrooxydans</name>
    <dbReference type="NCBI Taxonomy" id="2901836"/>
    <lineage>
        <taxon>Bacteria</taxon>
        <taxon>Bacillati</taxon>
        <taxon>Bacillota</taxon>
        <taxon>Bacilli</taxon>
        <taxon>Bacillales</taxon>
        <taxon>Alicyclobacillaceae</taxon>
        <taxon>Fodinisporobacter</taxon>
    </lineage>
</organism>
<dbReference type="InterPro" id="IPR051201">
    <property type="entry name" value="Chloro_Bact_Ser_Proteases"/>
</dbReference>
<dbReference type="InterPro" id="IPR043504">
    <property type="entry name" value="Peptidase_S1_PA_chymotrypsin"/>
</dbReference>
<keyword evidence="3" id="KW-0378">Hydrolase</keyword>
<dbReference type="RefSeq" id="WP_347439020.1">
    <property type="nucleotide sequence ID" value="NZ_CP089291.1"/>
</dbReference>
<evidence type="ECO:0000313" key="5">
    <source>
        <dbReference type="EMBL" id="UOF92350.1"/>
    </source>
</evidence>